<evidence type="ECO:0000313" key="1">
    <source>
        <dbReference type="EMBL" id="MBD3701692.1"/>
    </source>
</evidence>
<evidence type="ECO:0000313" key="2">
    <source>
        <dbReference type="Proteomes" id="UP000631473"/>
    </source>
</evidence>
<name>A0A927HH07_KLEPN</name>
<dbReference type="Proteomes" id="UP000631473">
    <property type="component" value="Unassembled WGS sequence"/>
</dbReference>
<dbReference type="AlphaFoldDB" id="A0A927HH07"/>
<protein>
    <recommendedName>
        <fullName evidence="3">Autotransporter outer membrane beta-barrel domain-containing protein</fullName>
    </recommendedName>
</protein>
<sequence length="61" mass="6343">TSRSPAMSGADVPCQEGGWSDVTLGADMRLGSHVAAWATLSQADNLPSENTLYLMGVSANF</sequence>
<dbReference type="EMBL" id="JACXTI010000014">
    <property type="protein sequence ID" value="MBD3701692.1"/>
    <property type="molecule type" value="Genomic_DNA"/>
</dbReference>
<gene>
    <name evidence="1" type="ORF">IE991_31935</name>
</gene>
<feature type="non-terminal residue" evidence="1">
    <location>
        <position position="1"/>
    </location>
</feature>
<comment type="caution">
    <text evidence="1">The sequence shown here is derived from an EMBL/GenBank/DDBJ whole genome shotgun (WGS) entry which is preliminary data.</text>
</comment>
<proteinExistence type="predicted"/>
<organism evidence="1 2">
    <name type="scientific">Klebsiella pneumoniae</name>
    <dbReference type="NCBI Taxonomy" id="573"/>
    <lineage>
        <taxon>Bacteria</taxon>
        <taxon>Pseudomonadati</taxon>
        <taxon>Pseudomonadota</taxon>
        <taxon>Gammaproteobacteria</taxon>
        <taxon>Enterobacterales</taxon>
        <taxon>Enterobacteriaceae</taxon>
        <taxon>Klebsiella/Raoultella group</taxon>
        <taxon>Klebsiella</taxon>
        <taxon>Klebsiella pneumoniae complex</taxon>
    </lineage>
</organism>
<evidence type="ECO:0008006" key="3">
    <source>
        <dbReference type="Google" id="ProtNLM"/>
    </source>
</evidence>
<accession>A0A927HH07</accession>
<reference evidence="1" key="1">
    <citation type="submission" date="2020-07" db="EMBL/GenBank/DDBJ databases">
        <title>Clinical and genomic characterization of carbapenemase-producing Enterobacterales causing secondary infections during the COVID-19 crisis at a New York City hospital.</title>
        <authorList>
            <person name="Gomez-Simmonds A."/>
            <person name="Annavajhala M.K."/>
            <person name="Uhlemann A.-C."/>
        </authorList>
    </citation>
    <scope>NUCLEOTIDE SEQUENCE</scope>
    <source>
        <strain evidence="1">NK1597</strain>
    </source>
</reference>